<comment type="similarity">
    <text evidence="2 7">Belongs to the periplasmic pilus chaperone family.</text>
</comment>
<keyword evidence="6 7" id="KW-0143">Chaperone</keyword>
<gene>
    <name evidence="10" type="ORF">RFH47_11750</name>
</gene>
<keyword evidence="5" id="KW-0574">Periplasm</keyword>
<evidence type="ECO:0000259" key="9">
    <source>
        <dbReference type="Pfam" id="PF02753"/>
    </source>
</evidence>
<dbReference type="GO" id="GO:0071555">
    <property type="term" value="P:cell wall organization"/>
    <property type="evidence" value="ECO:0007669"/>
    <property type="project" value="InterPro"/>
</dbReference>
<evidence type="ECO:0000256" key="3">
    <source>
        <dbReference type="ARBA" id="ARBA00022558"/>
    </source>
</evidence>
<evidence type="ECO:0000259" key="8">
    <source>
        <dbReference type="Pfam" id="PF00345"/>
    </source>
</evidence>
<evidence type="ECO:0000256" key="6">
    <source>
        <dbReference type="ARBA" id="ARBA00023186"/>
    </source>
</evidence>
<evidence type="ECO:0000256" key="7">
    <source>
        <dbReference type="RuleBase" id="RU003918"/>
    </source>
</evidence>
<proteinExistence type="inferred from homology"/>
<dbReference type="RefSeq" id="WP_308981716.1">
    <property type="nucleotide sequence ID" value="NZ_JAVIDL010000023.1"/>
</dbReference>
<reference evidence="10" key="1">
    <citation type="submission" date="2023-08" db="EMBL/GenBank/DDBJ databases">
        <title>Emergence of clinically-relevant ST2 carbapenem-resistant Acinetobacter baumannii strains in hospital sewages in Zhejiang, East of China.</title>
        <authorList>
            <person name="Kaichao C."/>
            <person name="Zhang R."/>
        </authorList>
    </citation>
    <scope>NUCLEOTIDE SEQUENCE</scope>
    <source>
        <strain evidence="10">M-RB-37</strain>
    </source>
</reference>
<dbReference type="FunFam" id="2.60.40.10:FF:000458">
    <property type="entry name" value="Molecular chaperone FimC"/>
    <property type="match status" value="1"/>
</dbReference>
<organism evidence="10 11">
    <name type="scientific">Acinetobacter rudis</name>
    <dbReference type="NCBI Taxonomy" id="632955"/>
    <lineage>
        <taxon>Bacteria</taxon>
        <taxon>Pseudomonadati</taxon>
        <taxon>Pseudomonadota</taxon>
        <taxon>Gammaproteobacteria</taxon>
        <taxon>Moraxellales</taxon>
        <taxon>Moraxellaceae</taxon>
        <taxon>Acinetobacter</taxon>
    </lineage>
</organism>
<evidence type="ECO:0000313" key="10">
    <source>
        <dbReference type="EMBL" id="MDQ8936391.1"/>
    </source>
</evidence>
<dbReference type="InterPro" id="IPR013783">
    <property type="entry name" value="Ig-like_fold"/>
</dbReference>
<dbReference type="Pfam" id="PF02753">
    <property type="entry name" value="PapD_C"/>
    <property type="match status" value="1"/>
</dbReference>
<dbReference type="InterPro" id="IPR018046">
    <property type="entry name" value="Pili_assmbl_chaperone_CS"/>
</dbReference>
<dbReference type="InterPro" id="IPR001829">
    <property type="entry name" value="Pili_assmbl_chaperone_bac"/>
</dbReference>
<dbReference type="PANTHER" id="PTHR30251">
    <property type="entry name" value="PILUS ASSEMBLY CHAPERONE"/>
    <property type="match status" value="1"/>
</dbReference>
<dbReference type="InterPro" id="IPR008962">
    <property type="entry name" value="PapD-like_sf"/>
</dbReference>
<dbReference type="InterPro" id="IPR016147">
    <property type="entry name" value="Pili_assmbl_chaperone_N"/>
</dbReference>
<dbReference type="InterPro" id="IPR036316">
    <property type="entry name" value="Pili_assmbl_chap_C_dom_sf"/>
</dbReference>
<dbReference type="PROSITE" id="PS00635">
    <property type="entry name" value="PILI_CHAPERONE"/>
    <property type="match status" value="1"/>
</dbReference>
<evidence type="ECO:0000313" key="11">
    <source>
        <dbReference type="Proteomes" id="UP001243844"/>
    </source>
</evidence>
<keyword evidence="3" id="KW-1029">Fimbrium biogenesis</keyword>
<comment type="subcellular location">
    <subcellularLocation>
        <location evidence="1 7">Periplasm</location>
    </subcellularLocation>
</comment>
<keyword evidence="4" id="KW-0732">Signal</keyword>
<feature type="domain" description="Pili assembly chaperone N-terminal" evidence="8">
    <location>
        <begin position="26"/>
        <end position="152"/>
    </location>
</feature>
<dbReference type="Gene3D" id="2.60.40.10">
    <property type="entry name" value="Immunoglobulins"/>
    <property type="match status" value="2"/>
</dbReference>
<dbReference type="SUPFAM" id="SSF49354">
    <property type="entry name" value="PapD-like"/>
    <property type="match status" value="1"/>
</dbReference>
<comment type="caution">
    <text evidence="10">The sequence shown here is derived from an EMBL/GenBank/DDBJ whole genome shotgun (WGS) entry which is preliminary data.</text>
</comment>
<dbReference type="SUPFAM" id="SSF49584">
    <property type="entry name" value="Periplasmic chaperone C-domain"/>
    <property type="match status" value="1"/>
</dbReference>
<dbReference type="AlphaFoldDB" id="A0AAW8J8A7"/>
<evidence type="ECO:0000256" key="5">
    <source>
        <dbReference type="ARBA" id="ARBA00022764"/>
    </source>
</evidence>
<feature type="domain" description="Pili assembly chaperone C-terminal" evidence="9">
    <location>
        <begin position="174"/>
        <end position="235"/>
    </location>
</feature>
<name>A0AAW8J8A7_9GAMM</name>
<evidence type="ECO:0000256" key="2">
    <source>
        <dbReference type="ARBA" id="ARBA00007399"/>
    </source>
</evidence>
<dbReference type="EMBL" id="JAVIDL010000023">
    <property type="protein sequence ID" value="MDQ8936391.1"/>
    <property type="molecule type" value="Genomic_DNA"/>
</dbReference>
<dbReference type="InterPro" id="IPR050643">
    <property type="entry name" value="Periplasmic_pilus_chap"/>
</dbReference>
<dbReference type="Proteomes" id="UP001243844">
    <property type="component" value="Unassembled WGS sequence"/>
</dbReference>
<evidence type="ECO:0000256" key="1">
    <source>
        <dbReference type="ARBA" id="ARBA00004418"/>
    </source>
</evidence>
<evidence type="ECO:0000256" key="4">
    <source>
        <dbReference type="ARBA" id="ARBA00022729"/>
    </source>
</evidence>
<dbReference type="InterPro" id="IPR016148">
    <property type="entry name" value="Pili_assmbl_chaperone_C"/>
</dbReference>
<dbReference type="GO" id="GO:0030288">
    <property type="term" value="C:outer membrane-bounded periplasmic space"/>
    <property type="evidence" value="ECO:0007669"/>
    <property type="project" value="InterPro"/>
</dbReference>
<protein>
    <submittedName>
        <fullName evidence="10">Fimbria/pilus periplasmic chaperone</fullName>
    </submittedName>
</protein>
<accession>A0AAW8J8A7</accession>
<dbReference type="PANTHER" id="PTHR30251:SF10">
    <property type="entry name" value="FIMBRIAL CHAPERONE YEHC-RELATED"/>
    <property type="match status" value="1"/>
</dbReference>
<dbReference type="PRINTS" id="PR00969">
    <property type="entry name" value="CHAPERONPILI"/>
</dbReference>
<dbReference type="Pfam" id="PF00345">
    <property type="entry name" value="PapD_N"/>
    <property type="match status" value="1"/>
</dbReference>
<sequence length="243" mass="27141">MFAKSISYVGAFAVFWGSSMMTNAAIIINGTRVIYPGNEKVVTVQVKNEGDTPAMMQSWIDDGDADITPDKIEVPFVLTPPVSRVDANTGQSIQISLVHHQLPQDRESVFWLNILDIPAKPKLKEGDQVKDQSLLQIAIRSRIKLFYRPAQLAEKTVYAPNDLQWNKVGDEIEISNPTAYFVNISSLKTVNTAHSSIELTPEGLMIAPFQQQRISLKDHSVKSLEMESINDYGGMNQHKIDLK</sequence>